<gene>
    <name evidence="7" type="ORF">GCM10023091_06300</name>
</gene>
<name>A0ABP8LQF0_9BACT</name>
<evidence type="ECO:0000256" key="6">
    <source>
        <dbReference type="ARBA" id="ARBA00023315"/>
    </source>
</evidence>
<protein>
    <submittedName>
        <fullName evidence="7">Acetyltransferase</fullName>
    </submittedName>
</protein>
<evidence type="ECO:0000256" key="3">
    <source>
        <dbReference type="ARBA" id="ARBA00022519"/>
    </source>
</evidence>
<dbReference type="InterPro" id="IPR004960">
    <property type="entry name" value="LipA_acyltrans"/>
</dbReference>
<evidence type="ECO:0000256" key="2">
    <source>
        <dbReference type="ARBA" id="ARBA00022475"/>
    </source>
</evidence>
<keyword evidence="3" id="KW-0997">Cell inner membrane</keyword>
<dbReference type="CDD" id="cd07984">
    <property type="entry name" value="LPLAT_LABLAT-like"/>
    <property type="match status" value="1"/>
</dbReference>
<organism evidence="7 8">
    <name type="scientific">Ravibacter arvi</name>
    <dbReference type="NCBI Taxonomy" id="2051041"/>
    <lineage>
        <taxon>Bacteria</taxon>
        <taxon>Pseudomonadati</taxon>
        <taxon>Bacteroidota</taxon>
        <taxon>Cytophagia</taxon>
        <taxon>Cytophagales</taxon>
        <taxon>Spirosomataceae</taxon>
        <taxon>Ravibacter</taxon>
    </lineage>
</organism>
<dbReference type="PANTHER" id="PTHR30606:SF10">
    <property type="entry name" value="PHOSPHATIDYLINOSITOL MANNOSIDE ACYLTRANSFERASE"/>
    <property type="match status" value="1"/>
</dbReference>
<evidence type="ECO:0000256" key="4">
    <source>
        <dbReference type="ARBA" id="ARBA00022679"/>
    </source>
</evidence>
<dbReference type="EMBL" id="BAABEY010000005">
    <property type="protein sequence ID" value="GAA4433166.1"/>
    <property type="molecule type" value="Genomic_DNA"/>
</dbReference>
<proteinExistence type="predicted"/>
<dbReference type="Pfam" id="PF03279">
    <property type="entry name" value="Lip_A_acyltrans"/>
    <property type="match status" value="1"/>
</dbReference>
<accession>A0ABP8LQF0</accession>
<comment type="caution">
    <text evidence="7">The sequence shown here is derived from an EMBL/GenBank/DDBJ whole genome shotgun (WGS) entry which is preliminary data.</text>
</comment>
<keyword evidence="2" id="KW-1003">Cell membrane</keyword>
<sequence>MRLTYQLLGYLIGKVCRYRSSVSLQNLARAMPAASYADILQYQTTFYRNLSRVLIENIFYRLPKLRVTPESLALLRKKDMENRSMVLLLGHYGNWEVLNSLPLWVNSPVQALYKPLKNKTCNSLIKTARQRNGLRLLPAHGAARTLLSERGRPGITLFIADQFPGHRNGLQLDFLNQPTYMFTGAEQLAKRLGAYVGYVELRPLSGHEWEMSLQTICENAAETSSGTITTAYAQKLEKSIRQNPDWWLWTHKRWK</sequence>
<evidence type="ECO:0000256" key="1">
    <source>
        <dbReference type="ARBA" id="ARBA00004533"/>
    </source>
</evidence>
<dbReference type="RefSeq" id="WP_345026591.1">
    <property type="nucleotide sequence ID" value="NZ_BAABEY010000005.1"/>
</dbReference>
<evidence type="ECO:0000313" key="8">
    <source>
        <dbReference type="Proteomes" id="UP001501508"/>
    </source>
</evidence>
<keyword evidence="5" id="KW-0472">Membrane</keyword>
<dbReference type="Proteomes" id="UP001501508">
    <property type="component" value="Unassembled WGS sequence"/>
</dbReference>
<evidence type="ECO:0000313" key="7">
    <source>
        <dbReference type="EMBL" id="GAA4433166.1"/>
    </source>
</evidence>
<keyword evidence="8" id="KW-1185">Reference proteome</keyword>
<keyword evidence="6" id="KW-0012">Acyltransferase</keyword>
<evidence type="ECO:0000256" key="5">
    <source>
        <dbReference type="ARBA" id="ARBA00023136"/>
    </source>
</evidence>
<comment type="subcellular location">
    <subcellularLocation>
        <location evidence="1">Cell inner membrane</location>
    </subcellularLocation>
</comment>
<keyword evidence="4" id="KW-0808">Transferase</keyword>
<dbReference type="PANTHER" id="PTHR30606">
    <property type="entry name" value="LIPID A BIOSYNTHESIS LAUROYL ACYLTRANSFERASE"/>
    <property type="match status" value="1"/>
</dbReference>
<reference evidence="8" key="1">
    <citation type="journal article" date="2019" name="Int. J. Syst. Evol. Microbiol.">
        <title>The Global Catalogue of Microorganisms (GCM) 10K type strain sequencing project: providing services to taxonomists for standard genome sequencing and annotation.</title>
        <authorList>
            <consortium name="The Broad Institute Genomics Platform"/>
            <consortium name="The Broad Institute Genome Sequencing Center for Infectious Disease"/>
            <person name="Wu L."/>
            <person name="Ma J."/>
        </authorList>
    </citation>
    <scope>NUCLEOTIDE SEQUENCE [LARGE SCALE GENOMIC DNA]</scope>
    <source>
        <strain evidence="8">JCM 31920</strain>
    </source>
</reference>